<keyword evidence="4" id="KW-0378">Hydrolase</keyword>
<dbReference type="GO" id="GO:0046685">
    <property type="term" value="P:response to arsenic-containing substance"/>
    <property type="evidence" value="ECO:0007669"/>
    <property type="project" value="UniProtKB-KW"/>
</dbReference>
<dbReference type="EMBL" id="CP036280">
    <property type="protein sequence ID" value="QDU71827.1"/>
    <property type="molecule type" value="Genomic_DNA"/>
</dbReference>
<name>A0A518BXW4_9BACT</name>
<keyword evidence="5" id="KW-1185">Reference proteome</keyword>
<dbReference type="Pfam" id="PF01451">
    <property type="entry name" value="LMWPc"/>
    <property type="match status" value="1"/>
</dbReference>
<dbReference type="SMART" id="SM00226">
    <property type="entry name" value="LMWPc"/>
    <property type="match status" value="1"/>
</dbReference>
<accession>A0A518BXW4</accession>
<dbReference type="EC" id="3.1.3.48" evidence="4"/>
<proteinExistence type="predicted"/>
<evidence type="ECO:0000313" key="5">
    <source>
        <dbReference type="Proteomes" id="UP000320386"/>
    </source>
</evidence>
<protein>
    <submittedName>
        <fullName evidence="4">Protein ArsC</fullName>
        <ecNumber evidence="4">3.1.3.48</ecNumber>
    </submittedName>
</protein>
<dbReference type="PANTHER" id="PTHR43428:SF1">
    <property type="entry name" value="ARSENATE REDUCTASE"/>
    <property type="match status" value="1"/>
</dbReference>
<feature type="region of interest" description="Disordered" evidence="2">
    <location>
        <begin position="1"/>
        <end position="23"/>
    </location>
</feature>
<dbReference type="PANTHER" id="PTHR43428">
    <property type="entry name" value="ARSENATE REDUCTASE"/>
    <property type="match status" value="1"/>
</dbReference>
<evidence type="ECO:0000313" key="4">
    <source>
        <dbReference type="EMBL" id="QDU71827.1"/>
    </source>
</evidence>
<dbReference type="Gene3D" id="3.40.50.2300">
    <property type="match status" value="1"/>
</dbReference>
<feature type="domain" description="Phosphotyrosine protein phosphatase I" evidence="3">
    <location>
        <begin position="27"/>
        <end position="160"/>
    </location>
</feature>
<evidence type="ECO:0000256" key="1">
    <source>
        <dbReference type="ARBA" id="ARBA00022849"/>
    </source>
</evidence>
<keyword evidence="1" id="KW-0059">Arsenical resistance</keyword>
<dbReference type="Proteomes" id="UP000320386">
    <property type="component" value="Chromosome"/>
</dbReference>
<dbReference type="InterPro" id="IPR036196">
    <property type="entry name" value="Ptyr_pPase_sf"/>
</dbReference>
<dbReference type="GO" id="GO:0004725">
    <property type="term" value="F:protein tyrosine phosphatase activity"/>
    <property type="evidence" value="ECO:0007669"/>
    <property type="project" value="UniProtKB-EC"/>
</dbReference>
<dbReference type="AlphaFoldDB" id="A0A518BXW4"/>
<dbReference type="InterPro" id="IPR023485">
    <property type="entry name" value="Ptyr_pPase"/>
</dbReference>
<evidence type="ECO:0000256" key="2">
    <source>
        <dbReference type="SAM" id="MobiDB-lite"/>
    </source>
</evidence>
<sequence length="173" mass="19765">MVAGEANNPYPTHNPQTERMRLGNQPRRVLILSRNNRCRSQMLDAWIRHIAGPRLEVVSAGIMPDDLHPLSVEVMFEVGMDISTQKPTDINDVITDNFEFVITIDDYTRDNSPAVTGARWKVHHAFRDPDMVPGDDERRLGAFRMTRDEVHDWAKTFVTWAVQQPTEQQAVSA</sequence>
<gene>
    <name evidence="4" type="primary">arsC</name>
    <name evidence="4" type="ORF">Pan265_16800</name>
</gene>
<dbReference type="RefSeq" id="WP_145446025.1">
    <property type="nucleotide sequence ID" value="NZ_CP036280.1"/>
</dbReference>
<evidence type="ECO:0000259" key="3">
    <source>
        <dbReference type="SMART" id="SM00226"/>
    </source>
</evidence>
<reference evidence="4 5" key="1">
    <citation type="submission" date="2019-02" db="EMBL/GenBank/DDBJ databases">
        <title>Deep-cultivation of Planctomycetes and their phenomic and genomic characterization uncovers novel biology.</title>
        <authorList>
            <person name="Wiegand S."/>
            <person name="Jogler M."/>
            <person name="Boedeker C."/>
            <person name="Pinto D."/>
            <person name="Vollmers J."/>
            <person name="Rivas-Marin E."/>
            <person name="Kohn T."/>
            <person name="Peeters S.H."/>
            <person name="Heuer A."/>
            <person name="Rast P."/>
            <person name="Oberbeckmann S."/>
            <person name="Bunk B."/>
            <person name="Jeske O."/>
            <person name="Meyerdierks A."/>
            <person name="Storesund J.E."/>
            <person name="Kallscheuer N."/>
            <person name="Luecker S."/>
            <person name="Lage O.M."/>
            <person name="Pohl T."/>
            <person name="Merkel B.J."/>
            <person name="Hornburger P."/>
            <person name="Mueller R.-W."/>
            <person name="Bruemmer F."/>
            <person name="Labrenz M."/>
            <person name="Spormann A.M."/>
            <person name="Op den Camp H."/>
            <person name="Overmann J."/>
            <person name="Amann R."/>
            <person name="Jetten M.S.M."/>
            <person name="Mascher T."/>
            <person name="Medema M.H."/>
            <person name="Devos D.P."/>
            <person name="Kaster A.-K."/>
            <person name="Ovreas L."/>
            <person name="Rohde M."/>
            <person name="Galperin M.Y."/>
            <person name="Jogler C."/>
        </authorList>
    </citation>
    <scope>NUCLEOTIDE SEQUENCE [LARGE SCALE GENOMIC DNA]</scope>
    <source>
        <strain evidence="4 5">Pan265</strain>
    </source>
</reference>
<organism evidence="4 5">
    <name type="scientific">Mucisphaera calidilacus</name>
    <dbReference type="NCBI Taxonomy" id="2527982"/>
    <lineage>
        <taxon>Bacteria</taxon>
        <taxon>Pseudomonadati</taxon>
        <taxon>Planctomycetota</taxon>
        <taxon>Phycisphaerae</taxon>
        <taxon>Phycisphaerales</taxon>
        <taxon>Phycisphaeraceae</taxon>
        <taxon>Mucisphaera</taxon>
    </lineage>
</organism>
<dbReference type="CDD" id="cd16345">
    <property type="entry name" value="LMWP_ArsC"/>
    <property type="match status" value="1"/>
</dbReference>
<dbReference type="OrthoDB" id="9784339at2"/>
<dbReference type="SUPFAM" id="SSF52788">
    <property type="entry name" value="Phosphotyrosine protein phosphatases I"/>
    <property type="match status" value="1"/>
</dbReference>
<dbReference type="KEGG" id="mcad:Pan265_16800"/>